<dbReference type="AlphaFoldDB" id="A0A8D8Q1Q3"/>
<organism evidence="2">
    <name type="scientific">Cacopsylla melanoneura</name>
    <dbReference type="NCBI Taxonomy" id="428564"/>
    <lineage>
        <taxon>Eukaryota</taxon>
        <taxon>Metazoa</taxon>
        <taxon>Ecdysozoa</taxon>
        <taxon>Arthropoda</taxon>
        <taxon>Hexapoda</taxon>
        <taxon>Insecta</taxon>
        <taxon>Pterygota</taxon>
        <taxon>Neoptera</taxon>
        <taxon>Paraneoptera</taxon>
        <taxon>Hemiptera</taxon>
        <taxon>Sternorrhyncha</taxon>
        <taxon>Psylloidea</taxon>
        <taxon>Psyllidae</taxon>
        <taxon>Psyllinae</taxon>
        <taxon>Cacopsylla</taxon>
    </lineage>
</organism>
<evidence type="ECO:0000256" key="1">
    <source>
        <dbReference type="SAM" id="Phobius"/>
    </source>
</evidence>
<sequence length="114" mass="12770">MKMFCLVNFNLLYFYCLDFCSTLILAAFANTINSSEISKSLAEDLFNLSFVSSKLFIIGVSRLVFSFILLRLTLVNILSVAPEEWGRQHIALTNFVNSGHFSLASATPYLISNT</sequence>
<protein>
    <submittedName>
        <fullName evidence="2">Uncharacterized protein</fullName>
    </submittedName>
</protein>
<keyword evidence="1" id="KW-1133">Transmembrane helix</keyword>
<proteinExistence type="predicted"/>
<dbReference type="EMBL" id="HBUF01049882">
    <property type="protein sequence ID" value="CAG6621308.1"/>
    <property type="molecule type" value="Transcribed_RNA"/>
</dbReference>
<feature type="transmembrane region" description="Helical" evidence="1">
    <location>
        <begin position="55"/>
        <end position="78"/>
    </location>
</feature>
<name>A0A8D8Q1Q3_9HEMI</name>
<evidence type="ECO:0000313" key="2">
    <source>
        <dbReference type="EMBL" id="CAG6621308.1"/>
    </source>
</evidence>
<reference evidence="2" key="1">
    <citation type="submission" date="2021-05" db="EMBL/GenBank/DDBJ databases">
        <authorList>
            <person name="Alioto T."/>
            <person name="Alioto T."/>
            <person name="Gomez Garrido J."/>
        </authorList>
    </citation>
    <scope>NUCLEOTIDE SEQUENCE</scope>
</reference>
<feature type="transmembrane region" description="Helical" evidence="1">
    <location>
        <begin position="12"/>
        <end position="32"/>
    </location>
</feature>
<accession>A0A8D8Q1Q3</accession>
<keyword evidence="1" id="KW-0812">Transmembrane</keyword>
<keyword evidence="1" id="KW-0472">Membrane</keyword>